<evidence type="ECO:0000256" key="1">
    <source>
        <dbReference type="SAM" id="MobiDB-lite"/>
    </source>
</evidence>
<dbReference type="AlphaFoldDB" id="Q96DP6"/>
<protein>
    <submittedName>
        <fullName evidence="2">cDNA FLJ31052 fis, clone HSYRA2000629, weakly similar to SKIN SECRETORY PROTEIN XP2</fullName>
    </submittedName>
</protein>
<feature type="region of interest" description="Disordered" evidence="1">
    <location>
        <begin position="293"/>
        <end position="312"/>
    </location>
</feature>
<sequence>MSIEKFWDRSSARKEGAEVQIAATWRVSLRLWTLSPLLCREAALDPPPAWRLVPFPDAHPGFSLWLGTPTERAALAGAGATVGLGRRSDSLASCKAGAASPILGCRTRAECQSGCDMKRLAWSLFLSSFPRPSWTRSPCPTFQKAPLPPPRGHTASSPPPLVCGSARSPRGKQEGAGSRSGGQAGAVAPRPLRRAVPGAGAEGDGSAGGPRRGAGWGGAALRHAPAPAEARHAAAVRVLQVQPRGAPLRLGRRVHSPGARGRGARIVLVRGGYRHPQCPETQSVAAAPGARFSPGPGLHHRPSSMGRSLGSW</sequence>
<proteinExistence type="evidence at transcript level"/>
<dbReference type="EMBL" id="AK055614">
    <property type="protein sequence ID" value="BAB70971.1"/>
    <property type="molecule type" value="mRNA"/>
</dbReference>
<accession>Q96DP6</accession>
<feature type="region of interest" description="Disordered" evidence="1">
    <location>
        <begin position="140"/>
        <end position="219"/>
    </location>
</feature>
<evidence type="ECO:0000313" key="2">
    <source>
        <dbReference type="EMBL" id="BAB70971.1"/>
    </source>
</evidence>
<organism evidence="2">
    <name type="scientific">Homo sapiens</name>
    <name type="common">Human</name>
    <dbReference type="NCBI Taxonomy" id="9606"/>
    <lineage>
        <taxon>Eukaryota</taxon>
        <taxon>Metazoa</taxon>
        <taxon>Chordata</taxon>
        <taxon>Craniata</taxon>
        <taxon>Vertebrata</taxon>
        <taxon>Euteleostomi</taxon>
        <taxon>Mammalia</taxon>
        <taxon>Eutheria</taxon>
        <taxon>Euarchontoglires</taxon>
        <taxon>Primates</taxon>
        <taxon>Haplorrhini</taxon>
        <taxon>Catarrhini</taxon>
        <taxon>Hominidae</taxon>
        <taxon>Homo</taxon>
    </lineage>
</organism>
<reference evidence="2" key="1">
    <citation type="journal article" date="2004" name="Nat. Genet.">
        <title>Complete sequencing and characterization of 21,243 full-length human cDNAs.</title>
        <authorList>
            <person name="Ota T."/>
            <person name="Suzuki Y."/>
            <person name="Nishikawa T."/>
            <person name="Otsuki T."/>
            <person name="Sugiyama T."/>
            <person name="Irie R."/>
            <person name="Wakamatsu A."/>
            <person name="Hayashi K."/>
            <person name="Sato H."/>
            <person name="Nagai K."/>
            <person name="Kimura K."/>
            <person name="Makita H."/>
            <person name="Sekine M."/>
            <person name="Obayashi M."/>
            <person name="Nishi T."/>
            <person name="Shibahara T."/>
            <person name="Tanaka T."/>
            <person name="Ishii S."/>
            <person name="Yamamoto J."/>
            <person name="Saito K."/>
            <person name="Kawai Y."/>
            <person name="Isono Y."/>
            <person name="Nakamura Y."/>
            <person name="Nagahari K."/>
            <person name="Murakami K."/>
            <person name="Yasuda T."/>
            <person name="Iwayanagi T."/>
            <person name="Wagatsuma M."/>
            <person name="Shiratori A."/>
            <person name="Sudo H."/>
            <person name="Hosoiri T."/>
            <person name="Kaku Y."/>
            <person name="Kodaira H."/>
            <person name="Kondo H."/>
            <person name="Sugawara M."/>
            <person name="Takahashi M."/>
            <person name="Kanda K."/>
            <person name="Yokoi T."/>
            <person name="Furuya T."/>
            <person name="Kikkawa E."/>
            <person name="Omura Y."/>
            <person name="Abe K."/>
            <person name="Kamihara K."/>
            <person name="Katsuta N."/>
            <person name="Sato K."/>
            <person name="Tanikawa M."/>
            <person name="Yamazaki M."/>
            <person name="Ninomiya K."/>
            <person name="Ishibashi T."/>
            <person name="Yamashita H."/>
            <person name="Murakawa K."/>
            <person name="Fujimori K."/>
            <person name="Tanai H."/>
            <person name="Kimata M."/>
            <person name="Watanabe M."/>
            <person name="Hiraoka S."/>
            <person name="Chiba Y."/>
            <person name="Ishida S."/>
            <person name="Ono Y."/>
            <person name="Takiguchi S."/>
            <person name="Watanabe S."/>
            <person name="Yosida M."/>
            <person name="Hotuta T."/>
            <person name="Kusano J."/>
            <person name="Kanehori K."/>
            <person name="Takahashi-Fujii A."/>
            <person name="Hara H."/>
            <person name="Tanase T."/>
            <person name="Nomura Y."/>
            <person name="Togiya S."/>
            <person name="Komai F."/>
            <person name="Hara R."/>
            <person name="Takeuchi K."/>
            <person name="Arita M."/>
            <person name="Imose N."/>
            <person name="Musashino K."/>
            <person name="Yuuki H."/>
            <person name="Oshima A."/>
            <person name="Sasaki N."/>
            <person name="Aotsuka S."/>
            <person name="Yoshikawa Y."/>
            <person name="Matsunawa H."/>
            <person name="Ichihara T."/>
            <person name="Shiohata N."/>
            <person name="Sano S."/>
            <person name="Moriya S."/>
            <person name="Momiyama H."/>
            <person name="Satoh N."/>
            <person name="Takami S."/>
            <person name="Terashima Y."/>
            <person name="Suzuki O."/>
            <person name="Nakagawa S."/>
            <person name="Senoh A."/>
            <person name="Mizoguchi H."/>
            <person name="Goto Y."/>
            <person name="Shimizu F."/>
            <person name="Wakebe H."/>
            <person name="Hishigaki H."/>
            <person name="Watanabe T."/>
            <person name="Sugiyama A."/>
            <person name="Takemoto M."/>
            <person name="Kawakami B."/>
            <person name="Yamazaki M."/>
            <person name="Watanabe K."/>
            <person name="Kumagai A."/>
            <person name="Itakura S."/>
            <person name="Fukuzumi Y."/>
            <person name="Fujimori Y."/>
            <person name="Komiyama M."/>
            <person name="Tashiro H."/>
            <person name="Tanigami A."/>
            <person name="Fujiwara T."/>
            <person name="Ono T."/>
            <person name="Yamada K."/>
            <person name="Fujii Y."/>
            <person name="Ozaki K."/>
            <person name="Hirao M."/>
            <person name="Ohmori Y."/>
            <person name="Kawabata A."/>
            <person name="Hikiji T."/>
            <person name="Kobatake N."/>
            <person name="Inagaki H."/>
            <person name="Ikema Y."/>
            <person name="Okamoto S."/>
            <person name="Okitani R."/>
            <person name="Kawakami T."/>
            <person name="Noguchi S."/>
            <person name="Itoh T."/>
            <person name="Shigeta K."/>
            <person name="Senba T."/>
            <person name="Matsumura K."/>
            <person name="Nakajima Y."/>
            <person name="Mizuno T."/>
            <person name="Morinaga M."/>
            <person name="Sasaki M."/>
            <person name="Togashi T."/>
            <person name="Oyama M."/>
            <person name="Hata H."/>
            <person name="Watanabe M."/>
            <person name="Komatsu T."/>
            <person name="Mizushima-Sugano J."/>
            <person name="Satoh T."/>
            <person name="Shirai Y."/>
            <person name="Takahashi Y."/>
            <person name="Nakagawa K."/>
            <person name="Okumura K."/>
            <person name="Nagase T."/>
            <person name="Nomura N."/>
            <person name="Kikuchi H."/>
            <person name="Masuho Y."/>
            <person name="Yamashita R."/>
            <person name="Nakai K."/>
            <person name="Yada T."/>
            <person name="Nakamura Y."/>
            <person name="Ohara O."/>
            <person name="Isogai T."/>
            <person name="Sugano S."/>
        </authorList>
    </citation>
    <scope>NUCLEOTIDE SEQUENCE</scope>
</reference>
<feature type="compositionally biased region" description="Pro residues" evidence="1">
    <location>
        <begin position="146"/>
        <end position="161"/>
    </location>
</feature>
<name>Q96DP6_HUMAN</name>
<feature type="compositionally biased region" description="Gly residues" evidence="1">
    <location>
        <begin position="200"/>
        <end position="218"/>
    </location>
</feature>